<evidence type="ECO:0000313" key="14">
    <source>
        <dbReference type="EMBL" id="AOW26848.1"/>
    </source>
</evidence>
<feature type="compositionally biased region" description="Low complexity" evidence="11">
    <location>
        <begin position="61"/>
        <end position="81"/>
    </location>
</feature>
<feature type="transmembrane region" description="Helical" evidence="10">
    <location>
        <begin position="645"/>
        <end position="663"/>
    </location>
</feature>
<accession>A0A1D8PFE0</accession>
<feature type="compositionally biased region" description="Low complexity" evidence="11">
    <location>
        <begin position="553"/>
        <end position="597"/>
    </location>
</feature>
<dbReference type="Gene3D" id="1.20.1540.10">
    <property type="entry name" value="Rhomboid-like"/>
    <property type="match status" value="1"/>
</dbReference>
<keyword evidence="15" id="KW-1185">Reference proteome</keyword>
<dbReference type="GO" id="GO:0044182">
    <property type="term" value="P:filamentous growth of a population of unicellular organisms"/>
    <property type="evidence" value="ECO:0000315"/>
    <property type="project" value="CGD"/>
</dbReference>
<name>A0A1D8PFE0_CANAL</name>
<dbReference type="PANTHER" id="PTHR22936:SF69">
    <property type="entry name" value="RHOMBOID-LIKE PROTEIN"/>
    <property type="match status" value="1"/>
</dbReference>
<evidence type="ECO:0000256" key="8">
    <source>
        <dbReference type="ARBA" id="ARBA00022989"/>
    </source>
</evidence>
<keyword evidence="4 10" id="KW-0645">Protease</keyword>
<dbReference type="AlphaFoldDB" id="A0A1D8PFE0"/>
<evidence type="ECO:0000256" key="3">
    <source>
        <dbReference type="ARBA" id="ARBA00009045"/>
    </source>
</evidence>
<gene>
    <name evidence="13 14" type="primary">RBD1</name>
    <name evidence="14" type="ordered locus">CAALFM_C112290CA</name>
    <name evidence="13" type="ordered locus">orf19.12698</name>
</gene>
<evidence type="ECO:0000313" key="13">
    <source>
        <dbReference type="CGD" id="CAL0000197514"/>
    </source>
</evidence>
<feature type="region of interest" description="Disordered" evidence="11">
    <location>
        <begin position="1"/>
        <end position="182"/>
    </location>
</feature>
<reference evidence="14 15" key="1">
    <citation type="journal article" date="2004" name="Proc. Natl. Acad. Sci. U.S.A.">
        <title>The diploid genome sequence of Candida albicans.</title>
        <authorList>
            <person name="Jones T."/>
            <person name="Federspiel N.A."/>
            <person name="Chibana H."/>
            <person name="Dungan J."/>
            <person name="Kalman S."/>
            <person name="Magee B.B."/>
            <person name="Newport G."/>
            <person name="Thorstenson Y.R."/>
            <person name="Agabian N."/>
            <person name="Magee P.T."/>
            <person name="Davis R.W."/>
            <person name="Scherer S."/>
        </authorList>
    </citation>
    <scope>NUCLEOTIDE SEQUENCE [LARGE SCALE GENOMIC DNA]</scope>
    <source>
        <strain evidence="15">SC5314 / ATCC MYA-2876</strain>
    </source>
</reference>
<evidence type="ECO:0000256" key="7">
    <source>
        <dbReference type="ARBA" id="ARBA00022825"/>
    </source>
</evidence>
<keyword evidence="5 10" id="KW-0812">Transmembrane</keyword>
<reference evidence="14 15" key="2">
    <citation type="journal article" date="2007" name="Genome Biol.">
        <title>Assembly of the Candida albicans genome into sixteen supercontigs aligned on the eight chromosomes.</title>
        <authorList>
            <person name="van het Hoog M."/>
            <person name="Rast T.J."/>
            <person name="Martchenko M."/>
            <person name="Grindle S."/>
            <person name="Dignard D."/>
            <person name="Hogues H."/>
            <person name="Cuomo C."/>
            <person name="Berriman M."/>
            <person name="Scherer S."/>
            <person name="Magee B.B."/>
            <person name="Whiteway M."/>
            <person name="Chibana H."/>
            <person name="Nantel A."/>
            <person name="Magee P.T."/>
        </authorList>
    </citation>
    <scope>GENOME REANNOTATION</scope>
    <source>
        <strain evidence="15">SC5314 / ATCC MYA-2876</strain>
    </source>
</reference>
<feature type="transmembrane region" description="Helical" evidence="10">
    <location>
        <begin position="199"/>
        <end position="219"/>
    </location>
</feature>
<keyword evidence="9 10" id="KW-0472">Membrane</keyword>
<keyword evidence="8 10" id="KW-1133">Transmembrane helix</keyword>
<dbReference type="RefSeq" id="XP_716303.2">
    <property type="nucleotide sequence ID" value="XM_711210.2"/>
</dbReference>
<feature type="transmembrane region" description="Helical" evidence="10">
    <location>
        <begin position="407"/>
        <end position="427"/>
    </location>
</feature>
<dbReference type="EMBL" id="CP017623">
    <property type="protein sequence ID" value="AOW26848.1"/>
    <property type="molecule type" value="Genomic_DNA"/>
</dbReference>
<feature type="compositionally biased region" description="Polar residues" evidence="11">
    <location>
        <begin position="598"/>
        <end position="609"/>
    </location>
</feature>
<dbReference type="GeneID" id="3642018"/>
<proteinExistence type="inferred from homology"/>
<evidence type="ECO:0000256" key="6">
    <source>
        <dbReference type="ARBA" id="ARBA00022801"/>
    </source>
</evidence>
<dbReference type="KEGG" id="cal:CAALFM_C112290CA"/>
<dbReference type="OrthoDB" id="2146116at2759"/>
<evidence type="ECO:0000256" key="4">
    <source>
        <dbReference type="ARBA" id="ARBA00022670"/>
    </source>
</evidence>
<feature type="transmembrane region" description="Helical" evidence="10">
    <location>
        <begin position="345"/>
        <end position="364"/>
    </location>
</feature>
<keyword evidence="6 10" id="KW-0378">Hydrolase</keyword>
<protein>
    <recommendedName>
        <fullName evidence="10">Rhomboid-type serine protease</fullName>
        <ecNumber evidence="10">3.4.21.105</ecNumber>
    </recommendedName>
</protein>
<comment type="catalytic activity">
    <reaction evidence="1 10">
        <text>Cleaves type-1 transmembrane domains using a catalytic dyad composed of serine and histidine that are contributed by different transmembrane domains.</text>
        <dbReference type="EC" id="3.4.21.105"/>
    </reaction>
</comment>
<evidence type="ECO:0000256" key="1">
    <source>
        <dbReference type="ARBA" id="ARBA00000156"/>
    </source>
</evidence>
<dbReference type="FunFam" id="1.20.1540.10:FF:000072">
    <property type="entry name" value="RHOMBOID-like protein"/>
    <property type="match status" value="1"/>
</dbReference>
<evidence type="ECO:0000256" key="5">
    <source>
        <dbReference type="ARBA" id="ARBA00022692"/>
    </source>
</evidence>
<dbReference type="VEuPathDB" id="FungiDB:C1_12290C_A"/>
<feature type="region of interest" description="Disordered" evidence="11">
    <location>
        <begin position="553"/>
        <end position="623"/>
    </location>
</feature>
<dbReference type="GO" id="GO:0016020">
    <property type="term" value="C:membrane"/>
    <property type="evidence" value="ECO:0007669"/>
    <property type="project" value="UniProtKB-SubCell"/>
</dbReference>
<comment type="function">
    <text evidence="10">Serine protease involved in intramembrane proteolysis.</text>
</comment>
<evidence type="ECO:0000256" key="9">
    <source>
        <dbReference type="ARBA" id="ARBA00023136"/>
    </source>
</evidence>
<dbReference type="Proteomes" id="UP000000559">
    <property type="component" value="Chromosome 1"/>
</dbReference>
<dbReference type="SMR" id="A0A1D8PFE0"/>
<dbReference type="InterPro" id="IPR035952">
    <property type="entry name" value="Rhomboid-like_sf"/>
</dbReference>
<feature type="domain" description="Peptidase S54 rhomboid" evidence="12">
    <location>
        <begin position="307"/>
        <end position="451"/>
    </location>
</feature>
<feature type="compositionally biased region" description="Basic and acidic residues" evidence="11">
    <location>
        <begin position="157"/>
        <end position="182"/>
    </location>
</feature>
<evidence type="ECO:0000256" key="2">
    <source>
        <dbReference type="ARBA" id="ARBA00004141"/>
    </source>
</evidence>
<comment type="subcellular location">
    <subcellularLocation>
        <location evidence="2 10">Membrane</location>
        <topology evidence="2 10">Multi-pass membrane protein</topology>
    </subcellularLocation>
</comment>
<evidence type="ECO:0000256" key="10">
    <source>
        <dbReference type="RuleBase" id="RU362115"/>
    </source>
</evidence>
<dbReference type="InterPro" id="IPR002610">
    <property type="entry name" value="Peptidase_S54_rhomboid-like"/>
</dbReference>
<dbReference type="PANTHER" id="PTHR22936">
    <property type="entry name" value="RHOMBOID-RELATED"/>
    <property type="match status" value="1"/>
</dbReference>
<dbReference type="GO" id="GO:0030447">
    <property type="term" value="P:filamentous growth"/>
    <property type="evidence" value="ECO:0000315"/>
    <property type="project" value="CGD"/>
</dbReference>
<feature type="compositionally biased region" description="Polar residues" evidence="11">
    <location>
        <begin position="26"/>
        <end position="39"/>
    </location>
</feature>
<dbReference type="SUPFAM" id="SSF144091">
    <property type="entry name" value="Rhomboid-like"/>
    <property type="match status" value="1"/>
</dbReference>
<dbReference type="InterPro" id="IPR022764">
    <property type="entry name" value="Peptidase_S54_rhomboid_dom"/>
</dbReference>
<feature type="transmembrane region" description="Helical" evidence="10">
    <location>
        <begin position="492"/>
        <end position="512"/>
    </location>
</feature>
<evidence type="ECO:0000259" key="12">
    <source>
        <dbReference type="Pfam" id="PF01694"/>
    </source>
</evidence>
<dbReference type="eggNOG" id="KOG2289">
    <property type="taxonomic scope" value="Eukaryota"/>
</dbReference>
<feature type="transmembrane region" description="Helical" evidence="10">
    <location>
        <begin position="312"/>
        <end position="333"/>
    </location>
</feature>
<evidence type="ECO:0000256" key="11">
    <source>
        <dbReference type="SAM" id="MobiDB-lite"/>
    </source>
</evidence>
<comment type="similarity">
    <text evidence="3 10">Belongs to the peptidase S54 family.</text>
</comment>
<dbReference type="GO" id="GO:1900429">
    <property type="term" value="P:negative regulation of filamentous growth of a population of unicellular organisms"/>
    <property type="evidence" value="ECO:0000315"/>
    <property type="project" value="CGD"/>
</dbReference>
<comment type="caution">
    <text evidence="10">Lacks conserved residue(s) required for the propagation of feature annotation.</text>
</comment>
<sequence>MPLNTPYPVEKNTFNISDEDDDFPTRNLNESSPLTQSTKRYMKQDFANSVTSLPSLPPKPSHLQPQNRPQHQQQQQQQQYPYGNLSAKQSNKHKQMFENSVPETNKKDYLGNTTTVRELPPIPDNEKLHSKNPFSDSRYASRDYDDVDLPPSPPHSDPFRNDEISDDDSHSDLKHKMKRNEKNRIRSLRRKPRFHYTKLPYFTMVISLIQIIVFIVELAKMAHLTGSAFQTKPYFNPMLGPSTFLLINMGARYVPCMHQIKDITDDTSILFPCANSTSVDTYVCSLSELCGLTKLKLSSDGSAYLPDQWYRIFIPIFLHAGFLHIIFNLLLQVTMGSSIERNIGIIKYAIIYISSGIGGFLLGANFTPQGIASTGASGALFGIVATNIILFIYTGKKNTNMYGTKHYALFICIMIGEIVISLVLGLLPGLDNFSHIGGFAMGILSSIVVLKDPFWVFIDGIITYPKNPSTWQQFLNNWNPMYSIEDKIRSRFFIWCGVRIIALILMIIYLVLLCKNFFNNDINRGNNCKWCKYFNCIPVKGWCDIGQVSVTSTTTTSDSNSNSNSNSNPTTTASSSSSSVPTTRYSTMTYTTSMPSSVENPKSNTNSEGTNGGLRKRFASSFTGGNSGGTANIAARAGGDIQQQYGIGSGLYVIVIFFTISFLKKKKII</sequence>
<dbReference type="GO" id="GO:0006508">
    <property type="term" value="P:proteolysis"/>
    <property type="evidence" value="ECO:0007669"/>
    <property type="project" value="UniProtKB-KW"/>
</dbReference>
<dbReference type="EC" id="3.4.21.105" evidence="10"/>
<dbReference type="InParanoid" id="A0A1D8PFE0"/>
<reference evidence="14 15" key="3">
    <citation type="journal article" date="2013" name="Genome Biol.">
        <title>Assembly of a phased diploid Candida albicans genome facilitates allele-specific measurements and provides a simple model for repeat and indel structure.</title>
        <authorList>
            <person name="Muzzey D."/>
            <person name="Schwartz K."/>
            <person name="Weissman J.S."/>
            <person name="Sherlock G."/>
        </authorList>
    </citation>
    <scope>NUCLEOTIDE SEQUENCE [LARGE SCALE GENOMIC DNA]</scope>
    <source>
        <strain evidence="15">SC5314 / ATCC MYA-2876</strain>
    </source>
</reference>
<feature type="transmembrane region" description="Helical" evidence="10">
    <location>
        <begin position="376"/>
        <end position="395"/>
    </location>
</feature>
<dbReference type="GO" id="GO:0004252">
    <property type="term" value="F:serine-type endopeptidase activity"/>
    <property type="evidence" value="ECO:0007669"/>
    <property type="project" value="InterPro"/>
</dbReference>
<dbReference type="STRING" id="237561.A0A1D8PFE0"/>
<keyword evidence="7 10" id="KW-0720">Serine protease</keyword>
<dbReference type="CGD" id="CAL0000197514">
    <property type="gene designation" value="RBD1"/>
</dbReference>
<dbReference type="Pfam" id="PF01694">
    <property type="entry name" value="Rhomboid"/>
    <property type="match status" value="1"/>
</dbReference>
<evidence type="ECO:0000313" key="15">
    <source>
        <dbReference type="Proteomes" id="UP000000559"/>
    </source>
</evidence>
<feature type="transmembrane region" description="Helical" evidence="10">
    <location>
        <begin position="433"/>
        <end position="450"/>
    </location>
</feature>
<organism evidence="14 15">
    <name type="scientific">Candida albicans (strain SC5314 / ATCC MYA-2876)</name>
    <name type="common">Yeast</name>
    <dbReference type="NCBI Taxonomy" id="237561"/>
    <lineage>
        <taxon>Eukaryota</taxon>
        <taxon>Fungi</taxon>
        <taxon>Dikarya</taxon>
        <taxon>Ascomycota</taxon>
        <taxon>Saccharomycotina</taxon>
        <taxon>Pichiomycetes</taxon>
        <taxon>Debaryomycetaceae</taxon>
        <taxon>Candida/Lodderomyces clade</taxon>
        <taxon>Candida</taxon>
    </lineage>
</organism>